<keyword evidence="8" id="KW-1185">Reference proteome</keyword>
<dbReference type="InterPro" id="IPR018060">
    <property type="entry name" value="HTH_AraC"/>
</dbReference>
<evidence type="ECO:0000313" key="8">
    <source>
        <dbReference type="Proteomes" id="UP000298588"/>
    </source>
</evidence>
<dbReference type="FunFam" id="1.10.10.60:FF:000132">
    <property type="entry name" value="AraC family transcriptional regulator"/>
    <property type="match status" value="1"/>
</dbReference>
<dbReference type="EMBL" id="CP039865">
    <property type="protein sequence ID" value="QCK87188.1"/>
    <property type="molecule type" value="Genomic_DNA"/>
</dbReference>
<dbReference type="SUPFAM" id="SSF46689">
    <property type="entry name" value="Homeodomain-like"/>
    <property type="match status" value="1"/>
</dbReference>
<accession>A0A4D7QIE9</accession>
<dbReference type="PROSITE" id="PS01124">
    <property type="entry name" value="HTH_ARAC_FAMILY_2"/>
    <property type="match status" value="1"/>
</dbReference>
<dbReference type="Gene3D" id="2.60.120.10">
    <property type="entry name" value="Jelly Rolls"/>
    <property type="match status" value="1"/>
</dbReference>
<keyword evidence="3" id="KW-0238">DNA-binding</keyword>
<dbReference type="InterPro" id="IPR014710">
    <property type="entry name" value="RmlC-like_jellyroll"/>
</dbReference>
<evidence type="ECO:0000256" key="1">
    <source>
        <dbReference type="ARBA" id="ARBA00022491"/>
    </source>
</evidence>
<evidence type="ECO:0000256" key="4">
    <source>
        <dbReference type="ARBA" id="ARBA00023163"/>
    </source>
</evidence>
<gene>
    <name evidence="7" type="ORF">E8L99_16195</name>
</gene>
<feature type="region of interest" description="Disordered" evidence="5">
    <location>
        <begin position="262"/>
        <end position="291"/>
    </location>
</feature>
<name>A0A4D7QIE9_9HYPH</name>
<dbReference type="InterPro" id="IPR009057">
    <property type="entry name" value="Homeodomain-like_sf"/>
</dbReference>
<organism evidence="7 8">
    <name type="scientific">Phreatobacter aquaticus</name>
    <dbReference type="NCBI Taxonomy" id="2570229"/>
    <lineage>
        <taxon>Bacteria</taxon>
        <taxon>Pseudomonadati</taxon>
        <taxon>Pseudomonadota</taxon>
        <taxon>Alphaproteobacteria</taxon>
        <taxon>Hyphomicrobiales</taxon>
        <taxon>Phreatobacteraceae</taxon>
        <taxon>Phreatobacter</taxon>
    </lineage>
</organism>
<dbReference type="RefSeq" id="WP_137100517.1">
    <property type="nucleotide sequence ID" value="NZ_CP039865.1"/>
</dbReference>
<feature type="domain" description="HTH araC/xylS-type" evidence="6">
    <location>
        <begin position="166"/>
        <end position="266"/>
    </location>
</feature>
<keyword evidence="1" id="KW-0678">Repressor</keyword>
<dbReference type="GO" id="GO:0003700">
    <property type="term" value="F:DNA-binding transcription factor activity"/>
    <property type="evidence" value="ECO:0007669"/>
    <property type="project" value="InterPro"/>
</dbReference>
<evidence type="ECO:0000256" key="3">
    <source>
        <dbReference type="ARBA" id="ARBA00023125"/>
    </source>
</evidence>
<evidence type="ECO:0000256" key="5">
    <source>
        <dbReference type="SAM" id="MobiDB-lite"/>
    </source>
</evidence>
<dbReference type="OrthoDB" id="9804543at2"/>
<keyword evidence="2" id="KW-0805">Transcription regulation</keyword>
<dbReference type="PANTHER" id="PTHR11019">
    <property type="entry name" value="HTH-TYPE TRANSCRIPTIONAL REGULATOR NIMR"/>
    <property type="match status" value="1"/>
</dbReference>
<dbReference type="Proteomes" id="UP000298588">
    <property type="component" value="Chromosome"/>
</dbReference>
<evidence type="ECO:0000313" key="7">
    <source>
        <dbReference type="EMBL" id="QCK87188.1"/>
    </source>
</evidence>
<reference evidence="7 8" key="1">
    <citation type="submission" date="2019-04" db="EMBL/GenBank/DDBJ databases">
        <title>Phreatobacter aquaticus sp. nov.</title>
        <authorList>
            <person name="Choi A."/>
            <person name="Baek K."/>
        </authorList>
    </citation>
    <scope>NUCLEOTIDE SEQUENCE [LARGE SCALE GENOMIC DNA]</scope>
    <source>
        <strain evidence="7 8">NMCR1094</strain>
    </source>
</reference>
<protein>
    <submittedName>
        <fullName evidence="7">AraC family transcriptional regulator</fullName>
    </submittedName>
</protein>
<dbReference type="SMART" id="SM00342">
    <property type="entry name" value="HTH_ARAC"/>
    <property type="match status" value="1"/>
</dbReference>
<evidence type="ECO:0000256" key="2">
    <source>
        <dbReference type="ARBA" id="ARBA00023015"/>
    </source>
</evidence>
<evidence type="ECO:0000259" key="6">
    <source>
        <dbReference type="PROSITE" id="PS01124"/>
    </source>
</evidence>
<keyword evidence="4" id="KW-0804">Transcription</keyword>
<dbReference type="Pfam" id="PF12833">
    <property type="entry name" value="HTH_18"/>
    <property type="match status" value="1"/>
</dbReference>
<dbReference type="Pfam" id="PF02311">
    <property type="entry name" value="AraC_binding"/>
    <property type="match status" value="1"/>
</dbReference>
<dbReference type="CDD" id="cd06124">
    <property type="entry name" value="cupin_NimR-like_N"/>
    <property type="match status" value="1"/>
</dbReference>
<dbReference type="SUPFAM" id="SSF51182">
    <property type="entry name" value="RmlC-like cupins"/>
    <property type="match status" value="1"/>
</dbReference>
<dbReference type="PANTHER" id="PTHR11019:SF159">
    <property type="entry name" value="TRANSCRIPTIONAL REGULATOR-RELATED"/>
    <property type="match status" value="1"/>
</dbReference>
<dbReference type="GO" id="GO:0043565">
    <property type="term" value="F:sequence-specific DNA binding"/>
    <property type="evidence" value="ECO:0007669"/>
    <property type="project" value="InterPro"/>
</dbReference>
<sequence>MRRPDPSREIDIDLARRTVLEQASGETVALASDYPGGWRIKRHNHTRGQLMNALDGVVVVVTDAGRWIIPPQYGLWIPAGVFHEVEILGDVKMRSVYVTPGAIDGLPEVVRVVAITDLMRALIIEAVTLPIDPEPTSRAGLVMALMLREIPRLPEQPLGLAMPSDPKLAALCRRFIEAPSPAARIDDWARDLAMSRRAFTRAFRAQTGLSLTEWRQQACLFAALPRLARGEAVTGVAMDLGYESVAAFTTMFRRMLGAPPKRYLSGHDSQDPGRARPASSKIDQTGALRLP</sequence>
<proteinExistence type="predicted"/>
<dbReference type="Gene3D" id="1.10.10.60">
    <property type="entry name" value="Homeodomain-like"/>
    <property type="match status" value="2"/>
</dbReference>
<dbReference type="AlphaFoldDB" id="A0A4D7QIE9"/>
<dbReference type="KEGG" id="paqt:E8L99_16195"/>
<dbReference type="InterPro" id="IPR011051">
    <property type="entry name" value="RmlC_Cupin_sf"/>
</dbReference>
<dbReference type="InterPro" id="IPR003313">
    <property type="entry name" value="AraC-bd"/>
</dbReference>